<reference evidence="2" key="1">
    <citation type="submission" date="2016-06" db="EMBL/GenBank/DDBJ databases">
        <authorList>
            <person name="Varghese N."/>
            <person name="Submissions Spin"/>
        </authorList>
    </citation>
    <scope>NUCLEOTIDE SEQUENCE [LARGE SCALE GENOMIC DNA]</scope>
    <source>
        <strain evidence="2">DSM 44100</strain>
    </source>
</reference>
<gene>
    <name evidence="1" type="ORF">GA0070216_102345</name>
</gene>
<evidence type="ECO:0008006" key="3">
    <source>
        <dbReference type="Google" id="ProtNLM"/>
    </source>
</evidence>
<name>A0A1C4VFV5_9ACTN</name>
<sequence length="383" mass="40888">MPSGVRLQVLIGPLTFRPAPMELVGAVQEAQVTQNAGQRSGFQLRLALGRGSLVERMLADGSLDPPTRVLLVLHLDGRPQVLSDGVVTRHDVARSNDAGASTLTLTGVDVSQMMDLIDLSDLPMPMPAEARVLTLLAPFAAYGVVPMVVPSVLVFAPNPVQRIPAVRGTTFAYVSQLADEVGYTFYVEPGPTPGMNTAYWGPEVRTGQPQPVLTVNADAGANVESLSFSFDGTQKTVYLLTAFPEQVRVPIPLPVPDVSPLNPPLGRKIPIPLSYRRMNIGRSNPSGTDDATARMDVVQTLARGLARAAQSANVISGSGSLDVLRYGRLLRCRRLVGVRGAGRAYDGEYVVRSVTTTVKAGEVKQRFTLGRNAQISSSGRAQP</sequence>
<dbReference type="AlphaFoldDB" id="A0A1C4VFV5"/>
<evidence type="ECO:0000313" key="2">
    <source>
        <dbReference type="Proteomes" id="UP000198797"/>
    </source>
</evidence>
<evidence type="ECO:0000313" key="1">
    <source>
        <dbReference type="EMBL" id="SCE82840.1"/>
    </source>
</evidence>
<organism evidence="1 2">
    <name type="scientific">Micromonospora matsumotoense</name>
    <dbReference type="NCBI Taxonomy" id="121616"/>
    <lineage>
        <taxon>Bacteria</taxon>
        <taxon>Bacillati</taxon>
        <taxon>Actinomycetota</taxon>
        <taxon>Actinomycetes</taxon>
        <taxon>Micromonosporales</taxon>
        <taxon>Micromonosporaceae</taxon>
        <taxon>Micromonospora</taxon>
    </lineage>
</organism>
<proteinExistence type="predicted"/>
<dbReference type="EMBL" id="FMCU01000002">
    <property type="protein sequence ID" value="SCE82840.1"/>
    <property type="molecule type" value="Genomic_DNA"/>
</dbReference>
<dbReference type="Proteomes" id="UP000198797">
    <property type="component" value="Unassembled WGS sequence"/>
</dbReference>
<keyword evidence="2" id="KW-1185">Reference proteome</keyword>
<dbReference type="RefSeq" id="WP_091239895.1">
    <property type="nucleotide sequence ID" value="NZ_CP192025.1"/>
</dbReference>
<accession>A0A1C4VFV5</accession>
<dbReference type="OrthoDB" id="262740at2"/>
<protein>
    <recommendedName>
        <fullName evidence="3">Phage protein D</fullName>
    </recommendedName>
</protein>
<dbReference type="STRING" id="121616.GA0070216_102345"/>